<evidence type="ECO:0000313" key="1">
    <source>
        <dbReference type="EMBL" id="MFB2895532.1"/>
    </source>
</evidence>
<dbReference type="RefSeq" id="WP_413265170.1">
    <property type="nucleotide sequence ID" value="NZ_JBHFNR010000158.1"/>
</dbReference>
<name>A0ABV4XWU7_9CYAN</name>
<dbReference type="EMBL" id="JBHFNR010000158">
    <property type="protein sequence ID" value="MFB2895532.1"/>
    <property type="molecule type" value="Genomic_DNA"/>
</dbReference>
<reference evidence="1 2" key="1">
    <citation type="submission" date="2024-09" db="EMBL/GenBank/DDBJ databases">
        <title>Floridaenema gen nov. (Aerosakkonemataceae, Aerosakkonematales ord. nov., Cyanobacteria) from benthic tropical and subtropical fresh waters, with the description of four new species.</title>
        <authorList>
            <person name="Moretto J.A."/>
            <person name="Berthold D.E."/>
            <person name="Lefler F.W."/>
            <person name="Huang I.-S."/>
            <person name="Laughinghouse H. IV."/>
        </authorList>
    </citation>
    <scope>NUCLEOTIDE SEQUENCE [LARGE SCALE GENOMIC DNA]</scope>
    <source>
        <strain evidence="1 2">BLCC-F50</strain>
    </source>
</reference>
<dbReference type="Proteomes" id="UP001576784">
    <property type="component" value="Unassembled WGS sequence"/>
</dbReference>
<evidence type="ECO:0000313" key="2">
    <source>
        <dbReference type="Proteomes" id="UP001576784"/>
    </source>
</evidence>
<gene>
    <name evidence="1" type="ORF">ACE1CI_21715</name>
</gene>
<organism evidence="1 2">
    <name type="scientific">Floridaenema flaviceps BLCC-F50</name>
    <dbReference type="NCBI Taxonomy" id="3153642"/>
    <lineage>
        <taxon>Bacteria</taxon>
        <taxon>Bacillati</taxon>
        <taxon>Cyanobacteriota</taxon>
        <taxon>Cyanophyceae</taxon>
        <taxon>Oscillatoriophycideae</taxon>
        <taxon>Aerosakkonematales</taxon>
        <taxon>Aerosakkonemataceae</taxon>
        <taxon>Floridanema</taxon>
        <taxon>Floridanema flaviceps</taxon>
    </lineage>
</organism>
<proteinExistence type="predicted"/>
<protein>
    <submittedName>
        <fullName evidence="1">Uncharacterized protein</fullName>
    </submittedName>
</protein>
<keyword evidence="2" id="KW-1185">Reference proteome</keyword>
<sequence length="84" mass="9309">MSLTDGKTPGRYQAEPEVLRNSLLELLFEPSELTSLVIVKPDPNDTSHDPLKNIDFVSIQLGNQLVSKVAIVMNSVTFLVHHPI</sequence>
<comment type="caution">
    <text evidence="1">The sequence shown here is derived from an EMBL/GenBank/DDBJ whole genome shotgun (WGS) entry which is preliminary data.</text>
</comment>
<accession>A0ABV4XWU7</accession>